<evidence type="ECO:0000313" key="1">
    <source>
        <dbReference type="EMBL" id="QHT10430.1"/>
    </source>
</evidence>
<reference evidence="1" key="1">
    <citation type="journal article" date="2020" name="Nature">
        <title>Giant virus diversity and host interactions through global metagenomics.</title>
        <authorList>
            <person name="Schulz F."/>
            <person name="Roux S."/>
            <person name="Paez-Espino D."/>
            <person name="Jungbluth S."/>
            <person name="Walsh D.A."/>
            <person name="Denef V.J."/>
            <person name="McMahon K.D."/>
            <person name="Konstantinidis K.T."/>
            <person name="Eloe-Fadrosh E.A."/>
            <person name="Kyrpides N.C."/>
            <person name="Woyke T."/>
        </authorList>
    </citation>
    <scope>NUCLEOTIDE SEQUENCE</scope>
    <source>
        <strain evidence="1">GVMAG-M-3300023174-107</strain>
    </source>
</reference>
<proteinExistence type="predicted"/>
<dbReference type="EMBL" id="MN739520">
    <property type="protein sequence ID" value="QHT10430.1"/>
    <property type="molecule type" value="Genomic_DNA"/>
</dbReference>
<organism evidence="1">
    <name type="scientific">viral metagenome</name>
    <dbReference type="NCBI Taxonomy" id="1070528"/>
    <lineage>
        <taxon>unclassified sequences</taxon>
        <taxon>metagenomes</taxon>
        <taxon>organismal metagenomes</taxon>
    </lineage>
</organism>
<protein>
    <submittedName>
        <fullName evidence="1">Uncharacterized protein</fullName>
    </submittedName>
</protein>
<dbReference type="AlphaFoldDB" id="A0A6C0D2E7"/>
<sequence length="51" mass="6101">MKFVEVNYKDLKLGTKYIIQHQFTDKIYVGIFNGYCNKYTIGEISHWGKHM</sequence>
<name>A0A6C0D2E7_9ZZZZ</name>
<accession>A0A6C0D2E7</accession>